<dbReference type="GO" id="GO:0009847">
    <property type="term" value="P:spore germination"/>
    <property type="evidence" value="ECO:0007669"/>
    <property type="project" value="InterPro"/>
</dbReference>
<protein>
    <submittedName>
        <fullName evidence="9">Spore gernimation protein</fullName>
    </submittedName>
</protein>
<feature type="transmembrane region" description="Helical" evidence="8">
    <location>
        <begin position="94"/>
        <end position="113"/>
    </location>
</feature>
<feature type="transmembrane region" description="Helical" evidence="8">
    <location>
        <begin position="346"/>
        <end position="368"/>
    </location>
</feature>
<evidence type="ECO:0000256" key="3">
    <source>
        <dbReference type="ARBA" id="ARBA00022448"/>
    </source>
</evidence>
<dbReference type="PANTHER" id="PTHR34975">
    <property type="entry name" value="SPORE GERMINATION PROTEIN A2"/>
    <property type="match status" value="1"/>
</dbReference>
<comment type="similarity">
    <text evidence="2">Belongs to the amino acid-polyamine-organocation (APC) superfamily. Spore germination protein (SGP) (TC 2.A.3.9) family.</text>
</comment>
<feature type="transmembrane region" description="Helical" evidence="8">
    <location>
        <begin position="287"/>
        <end position="305"/>
    </location>
</feature>
<organism evidence="9 10">
    <name type="scientific">Paenibacillus athensensis</name>
    <dbReference type="NCBI Taxonomy" id="1967502"/>
    <lineage>
        <taxon>Bacteria</taxon>
        <taxon>Bacillati</taxon>
        <taxon>Bacillota</taxon>
        <taxon>Bacilli</taxon>
        <taxon>Bacillales</taxon>
        <taxon>Paenibacillaceae</taxon>
        <taxon>Paenibacillus</taxon>
    </lineage>
</organism>
<dbReference type="Proteomes" id="UP000298246">
    <property type="component" value="Unassembled WGS sequence"/>
</dbReference>
<dbReference type="NCBIfam" id="TIGR00912">
    <property type="entry name" value="2A0309"/>
    <property type="match status" value="1"/>
</dbReference>
<dbReference type="EMBL" id="MYFO01000010">
    <property type="protein sequence ID" value="TFE88316.1"/>
    <property type="molecule type" value="Genomic_DNA"/>
</dbReference>
<dbReference type="GO" id="GO:0016020">
    <property type="term" value="C:membrane"/>
    <property type="evidence" value="ECO:0007669"/>
    <property type="project" value="UniProtKB-SubCell"/>
</dbReference>
<feature type="transmembrane region" description="Helical" evidence="8">
    <location>
        <begin position="56"/>
        <end position="78"/>
    </location>
</feature>
<dbReference type="InterPro" id="IPR004761">
    <property type="entry name" value="Spore_GerAB"/>
</dbReference>
<evidence type="ECO:0000256" key="2">
    <source>
        <dbReference type="ARBA" id="ARBA00007998"/>
    </source>
</evidence>
<keyword evidence="4" id="KW-0309">Germination</keyword>
<gene>
    <name evidence="9" type="ORF">B5M42_09870</name>
</gene>
<keyword evidence="7 8" id="KW-0472">Membrane</keyword>
<evidence type="ECO:0000256" key="4">
    <source>
        <dbReference type="ARBA" id="ARBA00022544"/>
    </source>
</evidence>
<proteinExistence type="inferred from homology"/>
<feature type="transmembrane region" description="Helical" evidence="8">
    <location>
        <begin position="317"/>
        <end position="334"/>
    </location>
</feature>
<feature type="transmembrane region" description="Helical" evidence="8">
    <location>
        <begin position="133"/>
        <end position="151"/>
    </location>
</feature>
<comment type="subcellular location">
    <subcellularLocation>
        <location evidence="1">Membrane</location>
        <topology evidence="1">Multi-pass membrane protein</topology>
    </subcellularLocation>
</comment>
<evidence type="ECO:0000256" key="1">
    <source>
        <dbReference type="ARBA" id="ARBA00004141"/>
    </source>
</evidence>
<dbReference type="AlphaFoldDB" id="A0A4Y8Q3D6"/>
<feature type="transmembrane region" description="Helical" evidence="8">
    <location>
        <begin position="163"/>
        <end position="182"/>
    </location>
</feature>
<evidence type="ECO:0000313" key="10">
    <source>
        <dbReference type="Proteomes" id="UP000298246"/>
    </source>
</evidence>
<feature type="transmembrane region" description="Helical" evidence="8">
    <location>
        <begin position="231"/>
        <end position="254"/>
    </location>
</feature>
<feature type="transmembrane region" description="Helical" evidence="8">
    <location>
        <begin position="29"/>
        <end position="50"/>
    </location>
</feature>
<sequence>MGKVMVLLPFSASQGKVSLMPKISVLQSYMIIILSVGLLNHVIIIPLLLGASGRDAWLVVLLVLIASPIWIGILSYILKNMNGMHVRDWLKQQFGMVLSATLIVLYSVLVWLMGLISFKDTITWTIATYMPQSPMLVLAGTTLFGCFFAAYKGLRTIAILSGILLPFVVILGDLVMVANFQFKDYTMLFPLLENGLSPLWKGIPYAAGGLLELSLLILFQHKLTKKPGFKSLMLICIILSGLTIGPLMGSITMYGPDEAAHQRYPAFEQWRMVRLGEYVEHVDFFSIYQWLSGMYIRVSLSLLLLSELWKLQKYKWLPMFLGALFMLVATLLPISDMLFQDLLSRYYFPSFCVFTIGVMFVYFVRILISTRSKRSN</sequence>
<dbReference type="Pfam" id="PF03845">
    <property type="entry name" value="Spore_permease"/>
    <property type="match status" value="1"/>
</dbReference>
<evidence type="ECO:0000256" key="6">
    <source>
        <dbReference type="ARBA" id="ARBA00022989"/>
    </source>
</evidence>
<keyword evidence="5 8" id="KW-0812">Transmembrane</keyword>
<comment type="caution">
    <text evidence="9">The sequence shown here is derived from an EMBL/GenBank/DDBJ whole genome shotgun (WGS) entry which is preliminary data.</text>
</comment>
<keyword evidence="3" id="KW-0813">Transport</keyword>
<evidence type="ECO:0000256" key="8">
    <source>
        <dbReference type="SAM" id="Phobius"/>
    </source>
</evidence>
<feature type="transmembrane region" description="Helical" evidence="8">
    <location>
        <begin position="202"/>
        <end position="219"/>
    </location>
</feature>
<evidence type="ECO:0000313" key="9">
    <source>
        <dbReference type="EMBL" id="TFE88316.1"/>
    </source>
</evidence>
<name>A0A4Y8Q3D6_9BACL</name>
<evidence type="ECO:0000256" key="5">
    <source>
        <dbReference type="ARBA" id="ARBA00022692"/>
    </source>
</evidence>
<reference evidence="9 10" key="1">
    <citation type="submission" date="2017-03" db="EMBL/GenBank/DDBJ databases">
        <title>Isolation of Levoglucosan Utilizing Bacteria.</title>
        <authorList>
            <person name="Arya A.S."/>
        </authorList>
    </citation>
    <scope>NUCLEOTIDE SEQUENCE [LARGE SCALE GENOMIC DNA]</scope>
    <source>
        <strain evidence="9 10">MEC069</strain>
    </source>
</reference>
<dbReference type="PANTHER" id="PTHR34975:SF2">
    <property type="entry name" value="SPORE GERMINATION PROTEIN A2"/>
    <property type="match status" value="1"/>
</dbReference>
<accession>A0A4Y8Q3D6</accession>
<keyword evidence="10" id="KW-1185">Reference proteome</keyword>
<keyword evidence="6 8" id="KW-1133">Transmembrane helix</keyword>
<evidence type="ECO:0000256" key="7">
    <source>
        <dbReference type="ARBA" id="ARBA00023136"/>
    </source>
</evidence>